<feature type="transmembrane region" description="Helical" evidence="1">
    <location>
        <begin position="58"/>
        <end position="76"/>
    </location>
</feature>
<keyword evidence="1" id="KW-1133">Transmembrane helix</keyword>
<organism evidence="2 3">
    <name type="scientific">Candidatus Roizmanbacteria bacterium RIFCSPLOWO2_01_FULL_38_11</name>
    <dbReference type="NCBI Taxonomy" id="1802060"/>
    <lineage>
        <taxon>Bacteria</taxon>
        <taxon>Candidatus Roizmaniibacteriota</taxon>
    </lineage>
</organism>
<proteinExistence type="predicted"/>
<keyword evidence="1" id="KW-0472">Membrane</keyword>
<protein>
    <submittedName>
        <fullName evidence="2">Uncharacterized protein</fullName>
    </submittedName>
</protein>
<accession>A0A1F7ILV3</accession>
<evidence type="ECO:0000256" key="1">
    <source>
        <dbReference type="SAM" id="Phobius"/>
    </source>
</evidence>
<sequence length="222" mass="25230">MHMQSAISQSIILLITVLIAFLFGKKLPYELDLQLSGLLFIVYFVAKKFTKFLPSDYRIIDAVVFSLIILMIVLSSGGASSPFFFLCYFLLFALSLLLHPLVSMTTGFAIALFFLFDVEPGSSLGPIVPILSLPFLTPFALFMGNEYRKNLKQKKVINTLVEHQTELKENSMMFLTLVIKSHIKTIRNFSENFSGDHELEEIKKTTRRIEKLIEKYEEGGEA</sequence>
<reference evidence="2 3" key="1">
    <citation type="journal article" date="2016" name="Nat. Commun.">
        <title>Thousands of microbial genomes shed light on interconnected biogeochemical processes in an aquifer system.</title>
        <authorList>
            <person name="Anantharaman K."/>
            <person name="Brown C.T."/>
            <person name="Hug L.A."/>
            <person name="Sharon I."/>
            <person name="Castelle C.J."/>
            <person name="Probst A.J."/>
            <person name="Thomas B.C."/>
            <person name="Singh A."/>
            <person name="Wilkins M.J."/>
            <person name="Karaoz U."/>
            <person name="Brodie E.L."/>
            <person name="Williams K.H."/>
            <person name="Hubbard S.S."/>
            <person name="Banfield J.F."/>
        </authorList>
    </citation>
    <scope>NUCLEOTIDE SEQUENCE [LARGE SCALE GENOMIC DNA]</scope>
</reference>
<dbReference type="EMBL" id="MGAK01000018">
    <property type="protein sequence ID" value="OGK44356.1"/>
    <property type="molecule type" value="Genomic_DNA"/>
</dbReference>
<feature type="transmembrane region" description="Helical" evidence="1">
    <location>
        <begin position="83"/>
        <end position="115"/>
    </location>
</feature>
<dbReference type="STRING" id="1802060.A2957_00190"/>
<comment type="caution">
    <text evidence="2">The sequence shown here is derived from an EMBL/GenBank/DDBJ whole genome shotgun (WGS) entry which is preliminary data.</text>
</comment>
<feature type="transmembrane region" description="Helical" evidence="1">
    <location>
        <begin position="127"/>
        <end position="145"/>
    </location>
</feature>
<feature type="transmembrane region" description="Helical" evidence="1">
    <location>
        <begin position="6"/>
        <end position="24"/>
    </location>
</feature>
<evidence type="ECO:0000313" key="2">
    <source>
        <dbReference type="EMBL" id="OGK44356.1"/>
    </source>
</evidence>
<keyword evidence="1" id="KW-0812">Transmembrane</keyword>
<evidence type="ECO:0000313" key="3">
    <source>
        <dbReference type="Proteomes" id="UP000179072"/>
    </source>
</evidence>
<name>A0A1F7ILV3_9BACT</name>
<dbReference type="AlphaFoldDB" id="A0A1F7ILV3"/>
<gene>
    <name evidence="2" type="ORF">A2957_00190</name>
</gene>
<dbReference type="Proteomes" id="UP000179072">
    <property type="component" value="Unassembled WGS sequence"/>
</dbReference>